<comment type="cofactor">
    <cofactor evidence="1">
        <name>FMN</name>
        <dbReference type="ChEBI" id="CHEBI:58210"/>
    </cofactor>
</comment>
<evidence type="ECO:0000256" key="4">
    <source>
        <dbReference type="ARBA" id="ARBA00022643"/>
    </source>
</evidence>
<sequence>MDKDAIRKQIIATANRRYATQKFDPHKKISDADWQTILEAGRLSPSSFGYEPWKFILINNKQIKNDIRPFSWGGANSIDGADKLLLILARTDVTYDSPYIKHLVEEIKHKEYSPESAPSQHFKAFQERDLAIDSDRALFDWASKQTYIAMANMMTAAAELDIDSCPIEGFNYEKMNRYLTTRGIINPQHWKVSVMVGFGYRNQPIKPKVRQPLSDIYKTLD</sequence>
<evidence type="ECO:0000259" key="8">
    <source>
        <dbReference type="Pfam" id="PF00881"/>
    </source>
</evidence>
<keyword evidence="7" id="KW-0520">NAD</keyword>
<keyword evidence="10" id="KW-1185">Reference proteome</keyword>
<accession>A0A7W3UKQ9</accession>
<name>A0A7W3UKQ9_9LACO</name>
<dbReference type="InterPro" id="IPR050627">
    <property type="entry name" value="Nitroreductase/BluB"/>
</dbReference>
<dbReference type="GO" id="GO:0005829">
    <property type="term" value="C:cytosol"/>
    <property type="evidence" value="ECO:0007669"/>
    <property type="project" value="TreeGrafter"/>
</dbReference>
<dbReference type="SUPFAM" id="SSF55469">
    <property type="entry name" value="FMN-dependent nitroreductase-like"/>
    <property type="match status" value="1"/>
</dbReference>
<dbReference type="CDD" id="cd02149">
    <property type="entry name" value="NfsB-like"/>
    <property type="match status" value="1"/>
</dbReference>
<keyword evidence="4" id="KW-0288">FMN</keyword>
<dbReference type="InterPro" id="IPR029479">
    <property type="entry name" value="Nitroreductase"/>
</dbReference>
<organism evidence="9 10">
    <name type="scientific">Limosilactobacillus rudii</name>
    <dbReference type="NCBI Taxonomy" id="2759755"/>
    <lineage>
        <taxon>Bacteria</taxon>
        <taxon>Bacillati</taxon>
        <taxon>Bacillota</taxon>
        <taxon>Bacilli</taxon>
        <taxon>Lactobacillales</taxon>
        <taxon>Lactobacillaceae</taxon>
        <taxon>Limosilactobacillus</taxon>
    </lineage>
</organism>
<dbReference type="Gene3D" id="3.40.109.10">
    <property type="entry name" value="NADH Oxidase"/>
    <property type="match status" value="1"/>
</dbReference>
<dbReference type="Proteomes" id="UP000517106">
    <property type="component" value="Unassembled WGS sequence"/>
</dbReference>
<keyword evidence="6" id="KW-0560">Oxidoreductase</keyword>
<dbReference type="Pfam" id="PF00881">
    <property type="entry name" value="Nitroreductase"/>
    <property type="match status" value="1"/>
</dbReference>
<reference evidence="9 10" key="1">
    <citation type="submission" date="2020-07" db="EMBL/GenBank/DDBJ databases">
        <title>Description of Limosilactobacillus balticus sp. nov., Limosilactobacillus agrestis sp. nov., Limosilactobacillus albertensis sp. nov., Limosilactobacillus rudii sp. nov., Limosilactobacillus fastidiosus sp. nov., five novel Limosilactobacillus species isolated from the vertebrate gastrointestinal tract, and proposal of 6 subspecies of Limosilactobacillus reuteri adapted to the gastrointestinal tract of specific vertebrate hosts.</title>
        <authorList>
            <person name="Li F."/>
            <person name="Cheng C."/>
            <person name="Zheng J."/>
            <person name="Quevedo R.M."/>
            <person name="Li J."/>
            <person name="Roos S."/>
            <person name="Gaenzle M.G."/>
            <person name="Walter J."/>
        </authorList>
    </citation>
    <scope>NUCLEOTIDE SEQUENCE [LARGE SCALE GENOMIC DNA]</scope>
    <source>
        <strain evidence="9 10">STM2_1</strain>
    </source>
</reference>
<dbReference type="AlphaFoldDB" id="A0A7W3UKQ9"/>
<gene>
    <name evidence="9" type="ORF">H5S09_05285</name>
</gene>
<evidence type="ECO:0000256" key="1">
    <source>
        <dbReference type="ARBA" id="ARBA00001917"/>
    </source>
</evidence>
<dbReference type="RefSeq" id="WP_182596085.1">
    <property type="nucleotide sequence ID" value="NZ_JACIVA010000045.1"/>
</dbReference>
<evidence type="ECO:0000313" key="9">
    <source>
        <dbReference type="EMBL" id="MBB1097347.1"/>
    </source>
</evidence>
<dbReference type="InterPro" id="IPR033878">
    <property type="entry name" value="NfsB-like"/>
</dbReference>
<keyword evidence="3" id="KW-0285">Flavoprotein</keyword>
<comment type="similarity">
    <text evidence="2">Belongs to the nitroreductase family.</text>
</comment>
<evidence type="ECO:0000313" key="10">
    <source>
        <dbReference type="Proteomes" id="UP000517106"/>
    </source>
</evidence>
<feature type="domain" description="Nitroreductase" evidence="8">
    <location>
        <begin position="16"/>
        <end position="200"/>
    </location>
</feature>
<keyword evidence="5" id="KW-0521">NADP</keyword>
<protein>
    <submittedName>
        <fullName evidence="9">NAD(P)H-dependent oxidoreductase</fullName>
    </submittedName>
</protein>
<evidence type="ECO:0000256" key="7">
    <source>
        <dbReference type="ARBA" id="ARBA00023027"/>
    </source>
</evidence>
<proteinExistence type="inferred from homology"/>
<dbReference type="GO" id="GO:0046256">
    <property type="term" value="P:2,4,6-trinitrotoluene catabolic process"/>
    <property type="evidence" value="ECO:0007669"/>
    <property type="project" value="TreeGrafter"/>
</dbReference>
<dbReference type="InterPro" id="IPR000415">
    <property type="entry name" value="Nitroreductase-like"/>
</dbReference>
<evidence type="ECO:0000256" key="6">
    <source>
        <dbReference type="ARBA" id="ARBA00023002"/>
    </source>
</evidence>
<dbReference type="GO" id="GO:0046857">
    <property type="term" value="F:oxidoreductase activity, acting on other nitrogenous compounds as donors, with NAD or NADP as acceptor"/>
    <property type="evidence" value="ECO:0007669"/>
    <property type="project" value="TreeGrafter"/>
</dbReference>
<evidence type="ECO:0000256" key="3">
    <source>
        <dbReference type="ARBA" id="ARBA00022630"/>
    </source>
</evidence>
<dbReference type="PANTHER" id="PTHR23026:SF125">
    <property type="entry name" value="OXYGEN-INSENSITIVE NAD(P)H NITROREDUCTASE"/>
    <property type="match status" value="1"/>
</dbReference>
<evidence type="ECO:0000256" key="5">
    <source>
        <dbReference type="ARBA" id="ARBA00022857"/>
    </source>
</evidence>
<dbReference type="EMBL" id="JACIVA010000045">
    <property type="protein sequence ID" value="MBB1097347.1"/>
    <property type="molecule type" value="Genomic_DNA"/>
</dbReference>
<dbReference type="PANTHER" id="PTHR23026">
    <property type="entry name" value="NADPH NITROREDUCTASE"/>
    <property type="match status" value="1"/>
</dbReference>
<evidence type="ECO:0000256" key="2">
    <source>
        <dbReference type="ARBA" id="ARBA00007118"/>
    </source>
</evidence>
<comment type="caution">
    <text evidence="9">The sequence shown here is derived from an EMBL/GenBank/DDBJ whole genome shotgun (WGS) entry which is preliminary data.</text>
</comment>